<dbReference type="WBParaSite" id="MhA1_Contig830.frz3.gene2">
    <property type="protein sequence ID" value="MhA1_Contig830.frz3.gene2"/>
    <property type="gene ID" value="MhA1_Contig830.frz3.gene2"/>
</dbReference>
<organism evidence="2 3">
    <name type="scientific">Meloidogyne hapla</name>
    <name type="common">Root-knot nematode worm</name>
    <dbReference type="NCBI Taxonomy" id="6305"/>
    <lineage>
        <taxon>Eukaryota</taxon>
        <taxon>Metazoa</taxon>
        <taxon>Ecdysozoa</taxon>
        <taxon>Nematoda</taxon>
        <taxon>Chromadorea</taxon>
        <taxon>Rhabditida</taxon>
        <taxon>Tylenchina</taxon>
        <taxon>Tylenchomorpha</taxon>
        <taxon>Tylenchoidea</taxon>
        <taxon>Meloidogynidae</taxon>
        <taxon>Meloidogyninae</taxon>
        <taxon>Meloidogyne</taxon>
    </lineage>
</organism>
<name>A0A1I8BYS5_MELHA</name>
<evidence type="ECO:0000313" key="3">
    <source>
        <dbReference type="WBParaSite" id="MhA1_Contig830.frz3.gene2"/>
    </source>
</evidence>
<evidence type="ECO:0000256" key="1">
    <source>
        <dbReference type="SAM" id="MobiDB-lite"/>
    </source>
</evidence>
<protein>
    <submittedName>
        <fullName evidence="3">Ig-like domain-containing protein</fullName>
    </submittedName>
</protein>
<dbReference type="Proteomes" id="UP000095281">
    <property type="component" value="Unplaced"/>
</dbReference>
<feature type="region of interest" description="Disordered" evidence="1">
    <location>
        <begin position="1"/>
        <end position="131"/>
    </location>
</feature>
<feature type="compositionally biased region" description="Acidic residues" evidence="1">
    <location>
        <begin position="1"/>
        <end position="11"/>
    </location>
</feature>
<reference evidence="3" key="1">
    <citation type="submission" date="2016-11" db="UniProtKB">
        <authorList>
            <consortium name="WormBaseParasite"/>
        </authorList>
    </citation>
    <scope>IDENTIFICATION</scope>
</reference>
<evidence type="ECO:0000313" key="2">
    <source>
        <dbReference type="Proteomes" id="UP000095281"/>
    </source>
</evidence>
<feature type="compositionally biased region" description="Basic and acidic residues" evidence="1">
    <location>
        <begin position="120"/>
        <end position="131"/>
    </location>
</feature>
<feature type="compositionally biased region" description="Basic and acidic residues" evidence="1">
    <location>
        <begin position="82"/>
        <end position="94"/>
    </location>
</feature>
<keyword evidence="2" id="KW-1185">Reference proteome</keyword>
<sequence>MYDQYTDSEEVDQSKSISIPSTSKASSVRSNKQRRRSIQNVENVLQSSEKKDENPIKNIETTSIKQIEEKSDHPINVQVEDITQKIKKSERTKSTENSPKQISPKRKETSKTQQIKKKEKQIEENKQNVEAKQENKNLNDFYSLPNEFAIEQSDHYSLTCHLFPRLSESNLQFHDIYWDKTEKVM</sequence>
<feature type="compositionally biased region" description="Polar residues" evidence="1">
    <location>
        <begin position="38"/>
        <end position="47"/>
    </location>
</feature>
<proteinExistence type="predicted"/>
<dbReference type="AlphaFoldDB" id="A0A1I8BYS5"/>
<feature type="compositionally biased region" description="Low complexity" evidence="1">
    <location>
        <begin position="14"/>
        <end position="27"/>
    </location>
</feature>
<accession>A0A1I8BYS5</accession>